<organism evidence="4 5">
    <name type="scientific">Rossellomorea vietnamensis</name>
    <dbReference type="NCBI Taxonomy" id="218284"/>
    <lineage>
        <taxon>Bacteria</taxon>
        <taxon>Bacillati</taxon>
        <taxon>Bacillota</taxon>
        <taxon>Bacilli</taxon>
        <taxon>Bacillales</taxon>
        <taxon>Bacillaceae</taxon>
        <taxon>Rossellomorea</taxon>
    </lineage>
</organism>
<dbReference type="InterPro" id="IPR011006">
    <property type="entry name" value="CheY-like_superfamily"/>
</dbReference>
<dbReference type="eggNOG" id="COG3706">
    <property type="taxonomic scope" value="Bacteria"/>
</dbReference>
<dbReference type="FunFam" id="3.30.70.270:FF:000001">
    <property type="entry name" value="Diguanylate cyclase domain protein"/>
    <property type="match status" value="1"/>
</dbReference>
<proteinExistence type="predicted"/>
<evidence type="ECO:0000313" key="5">
    <source>
        <dbReference type="Proteomes" id="UP000050398"/>
    </source>
</evidence>
<comment type="caution">
    <text evidence="4">The sequence shown here is derived from an EMBL/GenBank/DDBJ whole genome shotgun (WGS) entry which is preliminary data.</text>
</comment>
<dbReference type="OrthoDB" id="9759607at2"/>
<dbReference type="SMART" id="SM00267">
    <property type="entry name" value="GGDEF"/>
    <property type="match status" value="1"/>
</dbReference>
<dbReference type="eggNOG" id="COG0745">
    <property type="taxonomic scope" value="Bacteria"/>
</dbReference>
<dbReference type="GO" id="GO:0000160">
    <property type="term" value="P:phosphorelay signal transduction system"/>
    <property type="evidence" value="ECO:0007669"/>
    <property type="project" value="InterPro"/>
</dbReference>
<dbReference type="SUPFAM" id="SSF55073">
    <property type="entry name" value="Nucleotide cyclase"/>
    <property type="match status" value="1"/>
</dbReference>
<dbReference type="Pfam" id="PF00990">
    <property type="entry name" value="GGDEF"/>
    <property type="match status" value="1"/>
</dbReference>
<feature type="modified residue" description="4-aspartylphosphate" evidence="1">
    <location>
        <position position="462"/>
    </location>
</feature>
<dbReference type="InterPro" id="IPR029787">
    <property type="entry name" value="Nucleotide_cyclase"/>
</dbReference>
<dbReference type="GO" id="GO:1902201">
    <property type="term" value="P:negative regulation of bacterial-type flagellum-dependent cell motility"/>
    <property type="evidence" value="ECO:0007669"/>
    <property type="project" value="TreeGrafter"/>
</dbReference>
<dbReference type="RefSeq" id="WP_060672573.1">
    <property type="nucleotide sequence ID" value="NZ_LIXZ01000007.1"/>
</dbReference>
<evidence type="ECO:0000259" key="3">
    <source>
        <dbReference type="PROSITE" id="PS50887"/>
    </source>
</evidence>
<dbReference type="PROSITE" id="PS50887">
    <property type="entry name" value="GGDEF"/>
    <property type="match status" value="1"/>
</dbReference>
<evidence type="ECO:0000259" key="2">
    <source>
        <dbReference type="PROSITE" id="PS50110"/>
    </source>
</evidence>
<dbReference type="Gene3D" id="3.40.50.2300">
    <property type="match status" value="2"/>
</dbReference>
<dbReference type="InterPro" id="IPR036641">
    <property type="entry name" value="HPT_dom_sf"/>
</dbReference>
<feature type="domain" description="Response regulatory" evidence="2">
    <location>
        <begin position="107"/>
        <end position="223"/>
    </location>
</feature>
<dbReference type="InterPro" id="IPR050469">
    <property type="entry name" value="Diguanylate_Cyclase"/>
</dbReference>
<gene>
    <name evidence="4" type="ORF">AM506_11195</name>
</gene>
<dbReference type="PANTHER" id="PTHR45138">
    <property type="entry name" value="REGULATORY COMPONENTS OF SENSORY TRANSDUCTION SYSTEM"/>
    <property type="match status" value="1"/>
</dbReference>
<dbReference type="InterPro" id="IPR043128">
    <property type="entry name" value="Rev_trsase/Diguanyl_cyclase"/>
</dbReference>
<dbReference type="PROSITE" id="PS50110">
    <property type="entry name" value="RESPONSE_REGULATORY"/>
    <property type="match status" value="2"/>
</dbReference>
<feature type="domain" description="GGDEF" evidence="3">
    <location>
        <begin position="263"/>
        <end position="395"/>
    </location>
</feature>
<dbReference type="Proteomes" id="UP000050398">
    <property type="component" value="Unassembled WGS sequence"/>
</dbReference>
<dbReference type="GO" id="GO:0005886">
    <property type="term" value="C:plasma membrane"/>
    <property type="evidence" value="ECO:0007669"/>
    <property type="project" value="TreeGrafter"/>
</dbReference>
<evidence type="ECO:0000256" key="1">
    <source>
        <dbReference type="PROSITE-ProRule" id="PRU00169"/>
    </source>
</evidence>
<dbReference type="CDD" id="cd01949">
    <property type="entry name" value="GGDEF"/>
    <property type="match status" value="1"/>
</dbReference>
<accession>A0A0P6WEG2</accession>
<keyword evidence="1" id="KW-0597">Phosphoprotein</keyword>
<dbReference type="PANTHER" id="PTHR45138:SF9">
    <property type="entry name" value="DIGUANYLATE CYCLASE DGCM-RELATED"/>
    <property type="match status" value="1"/>
</dbReference>
<dbReference type="Gene3D" id="3.30.70.270">
    <property type="match status" value="1"/>
</dbReference>
<feature type="domain" description="Response regulatory" evidence="2">
    <location>
        <begin position="406"/>
        <end position="529"/>
    </location>
</feature>
<feature type="modified residue" description="4-aspartylphosphate" evidence="1">
    <location>
        <position position="156"/>
    </location>
</feature>
<dbReference type="InterPro" id="IPR000160">
    <property type="entry name" value="GGDEF_dom"/>
</dbReference>
<dbReference type="SUPFAM" id="SSF47226">
    <property type="entry name" value="Histidine-containing phosphotransfer domain, HPT domain"/>
    <property type="match status" value="1"/>
</dbReference>
<dbReference type="NCBIfam" id="TIGR00254">
    <property type="entry name" value="GGDEF"/>
    <property type="match status" value="1"/>
</dbReference>
<dbReference type="GO" id="GO:0043709">
    <property type="term" value="P:cell adhesion involved in single-species biofilm formation"/>
    <property type="evidence" value="ECO:0007669"/>
    <property type="project" value="TreeGrafter"/>
</dbReference>
<dbReference type="EMBL" id="LIXZ01000007">
    <property type="protein sequence ID" value="KPL59508.1"/>
    <property type="molecule type" value="Genomic_DNA"/>
</dbReference>
<dbReference type="GO" id="GO:0052621">
    <property type="term" value="F:diguanylate cyclase activity"/>
    <property type="evidence" value="ECO:0007669"/>
    <property type="project" value="TreeGrafter"/>
</dbReference>
<dbReference type="AlphaFoldDB" id="A0A0P6WEG2"/>
<dbReference type="Pfam" id="PF00072">
    <property type="entry name" value="Response_reg"/>
    <property type="match status" value="2"/>
</dbReference>
<dbReference type="InterPro" id="IPR001789">
    <property type="entry name" value="Sig_transdc_resp-reg_receiver"/>
</dbReference>
<protein>
    <submittedName>
        <fullName evidence="4">Diguanylate cyclase</fullName>
    </submittedName>
</protein>
<name>A0A0P6WEG2_9BACI</name>
<dbReference type="SMART" id="SM00448">
    <property type="entry name" value="REC"/>
    <property type="match status" value="2"/>
</dbReference>
<evidence type="ECO:0000313" key="4">
    <source>
        <dbReference type="EMBL" id="KPL59508.1"/>
    </source>
</evidence>
<sequence>MEKYTNHFFNNIRKKLEEWEAGAIIPHEEVYRFIHSMAGSASVLGLYTIGERARELMDQHDEKETRTWSISEVKEELFDIIQYCYHFEGESIEVFPGKQSRDGEEPVVLLIDDDTSFLMYMKEELEKIGWYVVPIANPDKAIMSYYDVRPDCAIIDIYMDGTNGFEVLDFFKKKLKQQFIPTIMVSVEDSKEVRMKSYQMGADDFIAKPFDLDEFIVRVKRQMERKKQMEELVLIDELTMVYNRKFLSQSYAQVQSDWARRRDSYCVAVLDLDDFKGVNDRYGHLMGDRVLKEFASQLKSETRIQDTVFRFGGEEFVILFPHTSLKEACTFVDDIRKRFSQMVFQANPAFSCTFSAGVAEIADPAKPFDTWLKLADNALYEAKSSGRNVVKMDGKVGEHSPHKIMKIAIVDDDPIIRTVMKDIVSKLPGEQHIQYDIHTFKDGAAFIASDWHEGNPCLVILDGVMPKMDGLEVLEQIRSRSDSDRYKVLMLTSRKSERDISRSLQLGADDYMTKPFKLLELEARLGQMLKRMR</sequence>
<dbReference type="PATRIC" id="fig|218284.4.peg.3944"/>
<dbReference type="SUPFAM" id="SSF52172">
    <property type="entry name" value="CheY-like"/>
    <property type="match status" value="2"/>
</dbReference>
<reference evidence="4 5" key="1">
    <citation type="submission" date="2015-08" db="EMBL/GenBank/DDBJ databases">
        <title>Draft Genome Sequence of Bacillus vietnamensis UCD-SED5.</title>
        <authorList>
            <person name="Lee R.D."/>
            <person name="Jospin G."/>
            <person name="Lang J.M."/>
            <person name="Coil D.A."/>
            <person name="Eisen J.A."/>
        </authorList>
    </citation>
    <scope>NUCLEOTIDE SEQUENCE [LARGE SCALE GENOMIC DNA]</scope>
    <source>
        <strain evidence="4 5">UCD-SED5</strain>
    </source>
</reference>